<protein>
    <submittedName>
        <fullName evidence="4">ADP-ribose pyrophosphatase YjhB, NUDIX family</fullName>
    </submittedName>
</protein>
<evidence type="ECO:0000259" key="3">
    <source>
        <dbReference type="PROSITE" id="PS51462"/>
    </source>
</evidence>
<accession>A0A1G8KP50</accession>
<feature type="domain" description="Nudix hydrolase" evidence="3">
    <location>
        <begin position="17"/>
        <end position="141"/>
    </location>
</feature>
<dbReference type="Gene3D" id="3.90.79.10">
    <property type="entry name" value="Nucleoside Triphosphate Pyrophosphohydrolase"/>
    <property type="match status" value="1"/>
</dbReference>
<reference evidence="4 5" key="1">
    <citation type="submission" date="2016-10" db="EMBL/GenBank/DDBJ databases">
        <authorList>
            <person name="de Groot N.N."/>
        </authorList>
    </citation>
    <scope>NUCLEOTIDE SEQUENCE [LARGE SCALE GENOMIC DNA]</scope>
    <source>
        <strain evidence="4 5">CPCC 201354</strain>
    </source>
</reference>
<dbReference type="STRING" id="504805.SAMN05421505_1539"/>
<dbReference type="AlphaFoldDB" id="A0A1G8KP50"/>
<dbReference type="PANTHER" id="PTHR43046:SF2">
    <property type="entry name" value="8-OXO-DGTP DIPHOSPHATASE-RELATED"/>
    <property type="match status" value="1"/>
</dbReference>
<dbReference type="PROSITE" id="PS51462">
    <property type="entry name" value="NUDIX"/>
    <property type="match status" value="1"/>
</dbReference>
<evidence type="ECO:0000256" key="2">
    <source>
        <dbReference type="ARBA" id="ARBA00022801"/>
    </source>
</evidence>
<dbReference type="PANTHER" id="PTHR43046">
    <property type="entry name" value="GDP-MANNOSE MANNOSYL HYDROLASE"/>
    <property type="match status" value="1"/>
</dbReference>
<dbReference type="EMBL" id="FNCN01000053">
    <property type="protein sequence ID" value="SDI45188.1"/>
    <property type="molecule type" value="Genomic_DNA"/>
</dbReference>
<dbReference type="InterPro" id="IPR000086">
    <property type="entry name" value="NUDIX_hydrolase_dom"/>
</dbReference>
<dbReference type="Pfam" id="PF00293">
    <property type="entry name" value="NUDIX"/>
    <property type="match status" value="1"/>
</dbReference>
<keyword evidence="5" id="KW-1185">Reference proteome</keyword>
<comment type="cofactor">
    <cofactor evidence="1">
        <name>Mg(2+)</name>
        <dbReference type="ChEBI" id="CHEBI:18420"/>
    </cofactor>
</comment>
<proteinExistence type="predicted"/>
<evidence type="ECO:0000313" key="5">
    <source>
        <dbReference type="Proteomes" id="UP000198923"/>
    </source>
</evidence>
<dbReference type="GO" id="GO:0016787">
    <property type="term" value="F:hydrolase activity"/>
    <property type="evidence" value="ECO:0007669"/>
    <property type="project" value="UniProtKB-KW"/>
</dbReference>
<dbReference type="RefSeq" id="WP_176955756.1">
    <property type="nucleotide sequence ID" value="NZ_FNCN01000053.1"/>
</dbReference>
<dbReference type="SUPFAM" id="SSF55811">
    <property type="entry name" value="Nudix"/>
    <property type="match status" value="1"/>
</dbReference>
<name>A0A1G8KP50_9ACTN</name>
<gene>
    <name evidence="4" type="ORF">SAMN05421505_1539</name>
</gene>
<keyword evidence="2" id="KW-0378">Hydrolase</keyword>
<sequence>MLDYVRQPQTEAVDLTDSLPSASVVVTDQERRILLIRGESDTGWRFPGAFPASGETFEEAVRRELAHDSGVEIGELELLGVCSGPDYFHVSPGGCRVFAVTAVYTARIICRGQADLPFFPLADLPLDIQPAERPVLAAYVTALSRLDISSAA</sequence>
<dbReference type="Proteomes" id="UP000198923">
    <property type="component" value="Unassembled WGS sequence"/>
</dbReference>
<evidence type="ECO:0000256" key="1">
    <source>
        <dbReference type="ARBA" id="ARBA00001946"/>
    </source>
</evidence>
<organism evidence="4 5">
    <name type="scientific">Sinosporangium album</name>
    <dbReference type="NCBI Taxonomy" id="504805"/>
    <lineage>
        <taxon>Bacteria</taxon>
        <taxon>Bacillati</taxon>
        <taxon>Actinomycetota</taxon>
        <taxon>Actinomycetes</taxon>
        <taxon>Streptosporangiales</taxon>
        <taxon>Streptosporangiaceae</taxon>
        <taxon>Sinosporangium</taxon>
    </lineage>
</organism>
<dbReference type="InterPro" id="IPR015797">
    <property type="entry name" value="NUDIX_hydrolase-like_dom_sf"/>
</dbReference>
<evidence type="ECO:0000313" key="4">
    <source>
        <dbReference type="EMBL" id="SDI45188.1"/>
    </source>
</evidence>